<keyword evidence="1" id="KW-0175">Coiled coil</keyword>
<evidence type="ECO:0000313" key="3">
    <source>
        <dbReference type="Proteomes" id="UP000709336"/>
    </source>
</evidence>
<keyword evidence="3" id="KW-1185">Reference proteome</keyword>
<reference evidence="2 3" key="1">
    <citation type="submission" date="2020-03" db="EMBL/GenBank/DDBJ databases">
        <title>Alteromonas ponticola sp. nov., isolated from seawater.</title>
        <authorList>
            <person name="Yoon J.-H."/>
            <person name="Kim Y.-O."/>
        </authorList>
    </citation>
    <scope>NUCLEOTIDE SEQUENCE [LARGE SCALE GENOMIC DNA]</scope>
    <source>
        <strain evidence="2 3">MYP5</strain>
    </source>
</reference>
<evidence type="ECO:0000256" key="1">
    <source>
        <dbReference type="SAM" id="Coils"/>
    </source>
</evidence>
<protein>
    <submittedName>
        <fullName evidence="2">Uncharacterized protein</fullName>
    </submittedName>
</protein>
<dbReference type="EMBL" id="JAATNW010000006">
    <property type="protein sequence ID" value="NMH60754.1"/>
    <property type="molecule type" value="Genomic_DNA"/>
</dbReference>
<organism evidence="2 3">
    <name type="scientific">Alteromonas ponticola</name>
    <dbReference type="NCBI Taxonomy" id="2720613"/>
    <lineage>
        <taxon>Bacteria</taxon>
        <taxon>Pseudomonadati</taxon>
        <taxon>Pseudomonadota</taxon>
        <taxon>Gammaproteobacteria</taxon>
        <taxon>Alteromonadales</taxon>
        <taxon>Alteromonadaceae</taxon>
        <taxon>Alteromonas/Salinimonas group</taxon>
        <taxon>Alteromonas</taxon>
    </lineage>
</organism>
<sequence length="45" mass="5402">MYSHEKLYRASRKNAYLHLAKLINDNEELNAQWQKLEALNNRLSN</sequence>
<proteinExistence type="predicted"/>
<gene>
    <name evidence="2" type="ORF">HCJ96_12020</name>
</gene>
<dbReference type="RefSeq" id="WP_169211311.1">
    <property type="nucleotide sequence ID" value="NZ_JAATNW010000006.1"/>
</dbReference>
<evidence type="ECO:0000313" key="2">
    <source>
        <dbReference type="EMBL" id="NMH60754.1"/>
    </source>
</evidence>
<name>A0ABX1R2R3_9ALTE</name>
<dbReference type="Proteomes" id="UP000709336">
    <property type="component" value="Unassembled WGS sequence"/>
</dbReference>
<feature type="coiled-coil region" evidence="1">
    <location>
        <begin position="12"/>
        <end position="39"/>
    </location>
</feature>
<accession>A0ABX1R2R3</accession>
<comment type="caution">
    <text evidence="2">The sequence shown here is derived from an EMBL/GenBank/DDBJ whole genome shotgun (WGS) entry which is preliminary data.</text>
</comment>